<evidence type="ECO:0000259" key="1">
    <source>
        <dbReference type="PROSITE" id="PS51186"/>
    </source>
</evidence>
<dbReference type="PROSITE" id="PS51186">
    <property type="entry name" value="GNAT"/>
    <property type="match status" value="1"/>
</dbReference>
<keyword evidence="3" id="KW-1185">Reference proteome</keyword>
<dbReference type="InterPro" id="IPR016181">
    <property type="entry name" value="Acyl_CoA_acyltransferase"/>
</dbReference>
<reference evidence="2 3" key="1">
    <citation type="submission" date="2018-05" db="EMBL/GenBank/DDBJ databases">
        <title>Genomic Encyclopedia of Type Strains, Phase IV (KMG-IV): sequencing the most valuable type-strain genomes for metagenomic binning, comparative biology and taxonomic classification.</title>
        <authorList>
            <person name="Goeker M."/>
        </authorList>
    </citation>
    <scope>NUCLEOTIDE SEQUENCE [LARGE SCALE GENOMIC DNA]</scope>
    <source>
        <strain evidence="2 3">DSM 3183</strain>
    </source>
</reference>
<dbReference type="InterPro" id="IPR051531">
    <property type="entry name" value="N-acetyltransferase"/>
</dbReference>
<dbReference type="InterPro" id="IPR000182">
    <property type="entry name" value="GNAT_dom"/>
</dbReference>
<keyword evidence="2" id="KW-0808">Transferase</keyword>
<dbReference type="PANTHER" id="PTHR43792:SF16">
    <property type="entry name" value="N-ACETYLTRANSFERASE DOMAIN-CONTAINING PROTEIN"/>
    <property type="match status" value="1"/>
</dbReference>
<dbReference type="GO" id="GO:0016747">
    <property type="term" value="F:acyltransferase activity, transferring groups other than amino-acyl groups"/>
    <property type="evidence" value="ECO:0007669"/>
    <property type="project" value="InterPro"/>
</dbReference>
<dbReference type="Proteomes" id="UP000248014">
    <property type="component" value="Unassembled WGS sequence"/>
</dbReference>
<dbReference type="RefSeq" id="WP_110299215.1">
    <property type="nucleotide sequence ID" value="NZ_QJJM01000008.1"/>
</dbReference>
<accession>A0A2V3UYL4</accession>
<feature type="domain" description="N-acetyltransferase" evidence="1">
    <location>
        <begin position="12"/>
        <end position="174"/>
    </location>
</feature>
<gene>
    <name evidence="2" type="ORF">C7451_108204</name>
</gene>
<dbReference type="Gene3D" id="3.40.630.30">
    <property type="match status" value="1"/>
</dbReference>
<protein>
    <submittedName>
        <fullName evidence="2">RimJ/RimL family protein N-acetyltransferase</fullName>
    </submittedName>
</protein>
<name>A0A2V3UYL4_9SPHN</name>
<proteinExistence type="predicted"/>
<evidence type="ECO:0000313" key="3">
    <source>
        <dbReference type="Proteomes" id="UP000248014"/>
    </source>
</evidence>
<dbReference type="Pfam" id="PF13302">
    <property type="entry name" value="Acetyltransf_3"/>
    <property type="match status" value="1"/>
</dbReference>
<sequence length="176" mass="19100">MTDIPVIETERLRLRAPVLADFEAYASMWADERVTAFIGGTPRTRNESWTRFIGMHGLWALCGFGYWLFADRRTDALVGVGGLANFERGIAFLEGMPEAGWAVAPDHWGQGLVTEAMRAVLTWSDTVLKAPAVRCIIEPGHGASEKVAAKLGFIPIGQGAHAGTPVNVYARPCAMV</sequence>
<dbReference type="OrthoDB" id="6293260at2"/>
<dbReference type="AlphaFoldDB" id="A0A2V3UYL4"/>
<comment type="caution">
    <text evidence="2">The sequence shown here is derived from an EMBL/GenBank/DDBJ whole genome shotgun (WGS) entry which is preliminary data.</text>
</comment>
<organism evidence="2 3">
    <name type="scientific">Blastomonas natatoria</name>
    <dbReference type="NCBI Taxonomy" id="34015"/>
    <lineage>
        <taxon>Bacteria</taxon>
        <taxon>Pseudomonadati</taxon>
        <taxon>Pseudomonadota</taxon>
        <taxon>Alphaproteobacteria</taxon>
        <taxon>Sphingomonadales</taxon>
        <taxon>Sphingomonadaceae</taxon>
        <taxon>Blastomonas</taxon>
    </lineage>
</organism>
<evidence type="ECO:0000313" key="2">
    <source>
        <dbReference type="EMBL" id="PXW74542.1"/>
    </source>
</evidence>
<dbReference type="PANTHER" id="PTHR43792">
    <property type="entry name" value="GNAT FAMILY, PUTATIVE (AFU_ORTHOLOGUE AFUA_3G00765)-RELATED-RELATED"/>
    <property type="match status" value="1"/>
</dbReference>
<dbReference type="EMBL" id="QJJM01000008">
    <property type="protein sequence ID" value="PXW74542.1"/>
    <property type="molecule type" value="Genomic_DNA"/>
</dbReference>
<dbReference type="SUPFAM" id="SSF55729">
    <property type="entry name" value="Acyl-CoA N-acyltransferases (Nat)"/>
    <property type="match status" value="1"/>
</dbReference>